<name>A0A4R2MAG9_RUBGE</name>
<sequence>MRVAIAVDETMQQISGHAGQCRHWLIYDCRAGQALAEPAAVELTREQLPHHFKDDGPHPLQGCEILVVGSAGDGFVRHMAGWGAQVLRTGERDPRLALQRLIAGEPAVDTRPDLSLVLCKLRDLFSRH</sequence>
<dbReference type="EMBL" id="SLXD01000002">
    <property type="protein sequence ID" value="TCP04339.1"/>
    <property type="molecule type" value="Genomic_DNA"/>
</dbReference>
<comment type="caution">
    <text evidence="1">The sequence shown here is derived from an EMBL/GenBank/DDBJ whole genome shotgun (WGS) entry which is preliminary data.</text>
</comment>
<gene>
    <name evidence="1" type="ORF">EV684_10292</name>
</gene>
<dbReference type="InterPro" id="IPR036105">
    <property type="entry name" value="DiNase_FeMo-co_biosyn_sf"/>
</dbReference>
<proteinExistence type="predicted"/>
<dbReference type="Proteomes" id="UP000295106">
    <property type="component" value="Unassembled WGS sequence"/>
</dbReference>
<dbReference type="OrthoDB" id="9797941at2"/>
<dbReference type="RefSeq" id="WP_132644855.1">
    <property type="nucleotide sequence ID" value="NZ_CP181386.1"/>
</dbReference>
<dbReference type="AlphaFoldDB" id="A0A4R2MAG9"/>
<dbReference type="SUPFAM" id="SSF53146">
    <property type="entry name" value="Nitrogenase accessory factor-like"/>
    <property type="match status" value="1"/>
</dbReference>
<protein>
    <submittedName>
        <fullName evidence="1">Dinitrogenase iron-molybdenum cofactor</fullName>
    </submittedName>
</protein>
<reference evidence="1 2" key="1">
    <citation type="submission" date="2019-03" db="EMBL/GenBank/DDBJ databases">
        <title>Genomic Encyclopedia of Type Strains, Phase IV (KMG-IV): sequencing the most valuable type-strain genomes for metagenomic binning, comparative biology and taxonomic classification.</title>
        <authorList>
            <person name="Goeker M."/>
        </authorList>
    </citation>
    <scope>NUCLEOTIDE SEQUENCE [LARGE SCALE GENOMIC DNA]</scope>
    <source>
        <strain evidence="1 2">DSM 1709</strain>
    </source>
</reference>
<evidence type="ECO:0000313" key="1">
    <source>
        <dbReference type="EMBL" id="TCP04339.1"/>
    </source>
</evidence>
<evidence type="ECO:0000313" key="2">
    <source>
        <dbReference type="Proteomes" id="UP000295106"/>
    </source>
</evidence>
<accession>A0A4R2MAG9</accession>
<dbReference type="Gene3D" id="3.30.420.130">
    <property type="entry name" value="Dinitrogenase iron-molybdenum cofactor biosynthesis domain"/>
    <property type="match status" value="1"/>
</dbReference>
<organism evidence="1 2">
    <name type="scientific">Rubrivivax gelatinosus</name>
    <name type="common">Rhodocyclus gelatinosus</name>
    <name type="synonym">Rhodopseudomonas gelatinosa</name>
    <dbReference type="NCBI Taxonomy" id="28068"/>
    <lineage>
        <taxon>Bacteria</taxon>
        <taxon>Pseudomonadati</taxon>
        <taxon>Pseudomonadota</taxon>
        <taxon>Betaproteobacteria</taxon>
        <taxon>Burkholderiales</taxon>
        <taxon>Sphaerotilaceae</taxon>
        <taxon>Rubrivivax</taxon>
    </lineage>
</organism>
<dbReference type="GeneID" id="99685120"/>